<name>A0ABY3ZNX8_9RHOB</name>
<keyword evidence="5" id="KW-1185">Reference proteome</keyword>
<dbReference type="InterPro" id="IPR013785">
    <property type="entry name" value="Aldolase_TIM"/>
</dbReference>
<reference evidence="5" key="1">
    <citation type="journal article" date="2022" name="Microorganisms">
        <title>Beyond the ABCs#Discovery of Three New Plasmid Types in Rhodobacterales (RepQ, RepY, RepW).</title>
        <authorList>
            <person name="Freese H.M."/>
            <person name="Ringel V."/>
            <person name="Overmann J."/>
            <person name="Petersen J."/>
        </authorList>
    </citation>
    <scope>NUCLEOTIDE SEQUENCE [LARGE SCALE GENOMIC DNA]</scope>
    <source>
        <strain evidence="5">DSM 109990</strain>
    </source>
</reference>
<keyword evidence="4" id="KW-0503">Monooxygenase</keyword>
<dbReference type="CDD" id="cd04730">
    <property type="entry name" value="NPD_like"/>
    <property type="match status" value="1"/>
</dbReference>
<protein>
    <submittedName>
        <fullName evidence="4">Nitronate monooxygenase</fullName>
        <ecNumber evidence="4">1.13.12.16</ecNumber>
    </submittedName>
</protein>
<dbReference type="SUPFAM" id="SSF51412">
    <property type="entry name" value="Inosine monophosphate dehydrogenase (IMPDH)"/>
    <property type="match status" value="1"/>
</dbReference>
<dbReference type="PANTHER" id="PTHR32332">
    <property type="entry name" value="2-NITROPROPANE DIOXYGENASE"/>
    <property type="match status" value="1"/>
</dbReference>
<organism evidence="4 5">
    <name type="scientific">Sulfitobacter dubius</name>
    <dbReference type="NCBI Taxonomy" id="218673"/>
    <lineage>
        <taxon>Bacteria</taxon>
        <taxon>Pseudomonadati</taxon>
        <taxon>Pseudomonadota</taxon>
        <taxon>Alphaproteobacteria</taxon>
        <taxon>Rhodobacterales</taxon>
        <taxon>Roseobacteraceae</taxon>
        <taxon>Sulfitobacter</taxon>
    </lineage>
</organism>
<proteinExistence type="predicted"/>
<dbReference type="RefSeq" id="WP_243261732.1">
    <property type="nucleotide sequence ID" value="NZ_CP085144.1"/>
</dbReference>
<keyword evidence="1" id="KW-0285">Flavoprotein</keyword>
<evidence type="ECO:0000313" key="4">
    <source>
        <dbReference type="EMBL" id="UOA16367.1"/>
    </source>
</evidence>
<dbReference type="EC" id="1.13.12.16" evidence="4"/>
<evidence type="ECO:0000313" key="5">
    <source>
        <dbReference type="Proteomes" id="UP000831019"/>
    </source>
</evidence>
<dbReference type="PANTHER" id="PTHR32332:SF31">
    <property type="entry name" value="2-NITROPROPANE DIOXYGENASE FAMILY, PUTATIVE (AFU_ORTHOLOGUE AFUA_2G09850)-RELATED"/>
    <property type="match status" value="1"/>
</dbReference>
<dbReference type="Pfam" id="PF03060">
    <property type="entry name" value="NMO"/>
    <property type="match status" value="2"/>
</dbReference>
<accession>A0ABY3ZNX8</accession>
<dbReference type="Gene3D" id="3.20.20.70">
    <property type="entry name" value="Aldolase class I"/>
    <property type="match status" value="1"/>
</dbReference>
<dbReference type="EMBL" id="CP085144">
    <property type="protein sequence ID" value="UOA16367.1"/>
    <property type="molecule type" value="Genomic_DNA"/>
</dbReference>
<keyword evidence="2" id="KW-0288">FMN</keyword>
<dbReference type="GO" id="GO:0018580">
    <property type="term" value="F:nitronate monooxygenase activity"/>
    <property type="evidence" value="ECO:0007669"/>
    <property type="project" value="UniProtKB-EC"/>
</dbReference>
<dbReference type="Proteomes" id="UP000831019">
    <property type="component" value="Chromosome"/>
</dbReference>
<keyword evidence="3 4" id="KW-0560">Oxidoreductase</keyword>
<dbReference type="InterPro" id="IPR004136">
    <property type="entry name" value="NMO"/>
</dbReference>
<sequence>MLTTRLTKRLGIDHPIIQAPMAFAAGGRLAAAVSGAGGLGMIGGAYDAGDWIAEQMDVAGNQSVGCGFITWKLREHPQALEQVLARNPAAVFLSFGDPAEFVPAIQAAKVPLICQVQTLRDAAHAIDLGAEIIVAQGAEAGGHGEKRATFTLVPEVADYIARHAPDTLLCAAGGVGDGRGLAAALMLGADGVVVGSRFWASEEALVHPAMLEAAIKASGDDTLRSTVTDIMRGYDWPQRYTGRVLRNEFTDRWHDDPDGLRAALAQELPRWQAAVAEGDARTANAFVGEVTGLIGAVKPAADILRDIVQGAEVALGQTFTR</sequence>
<evidence type="ECO:0000256" key="2">
    <source>
        <dbReference type="ARBA" id="ARBA00022643"/>
    </source>
</evidence>
<evidence type="ECO:0000256" key="3">
    <source>
        <dbReference type="ARBA" id="ARBA00023002"/>
    </source>
</evidence>
<gene>
    <name evidence="4" type="ORF">DSM109990_03236</name>
</gene>
<evidence type="ECO:0000256" key="1">
    <source>
        <dbReference type="ARBA" id="ARBA00022630"/>
    </source>
</evidence>